<dbReference type="EMBL" id="CACSLK010034598">
    <property type="protein sequence ID" value="CAA0841917.1"/>
    <property type="molecule type" value="Genomic_DNA"/>
</dbReference>
<dbReference type="GO" id="GO:0008234">
    <property type="term" value="F:cysteine-type peptidase activity"/>
    <property type="evidence" value="ECO:0007669"/>
    <property type="project" value="InterPro"/>
</dbReference>
<dbReference type="Proteomes" id="UP001153555">
    <property type="component" value="Unassembled WGS sequence"/>
</dbReference>
<comment type="similarity">
    <text evidence="1">Belongs to the peptidase C48 family.</text>
</comment>
<feature type="domain" description="Ubiquitin-like protease family profile" evidence="5">
    <location>
        <begin position="62"/>
        <end position="121"/>
    </location>
</feature>
<keyword evidence="7" id="KW-1185">Reference proteome</keyword>
<dbReference type="SUPFAM" id="SSF54001">
    <property type="entry name" value="Cysteine proteinases"/>
    <property type="match status" value="1"/>
</dbReference>
<feature type="compositionally biased region" description="Polar residues" evidence="4">
    <location>
        <begin position="165"/>
        <end position="187"/>
    </location>
</feature>
<dbReference type="AlphaFoldDB" id="A0A9N7NSE0"/>
<evidence type="ECO:0000256" key="4">
    <source>
        <dbReference type="SAM" id="MobiDB-lite"/>
    </source>
</evidence>
<evidence type="ECO:0000256" key="2">
    <source>
        <dbReference type="ARBA" id="ARBA00022670"/>
    </source>
</evidence>
<keyword evidence="2" id="KW-0645">Protease</keyword>
<dbReference type="InterPro" id="IPR038765">
    <property type="entry name" value="Papain-like_cys_pep_sf"/>
</dbReference>
<dbReference type="Pfam" id="PF02902">
    <property type="entry name" value="Peptidase_C48"/>
    <property type="match status" value="1"/>
</dbReference>
<name>A0A9N7NSE0_STRHE</name>
<evidence type="ECO:0000256" key="3">
    <source>
        <dbReference type="ARBA" id="ARBA00022801"/>
    </source>
</evidence>
<evidence type="ECO:0000313" key="6">
    <source>
        <dbReference type="EMBL" id="CAA0841917.1"/>
    </source>
</evidence>
<comment type="caution">
    <text evidence="6">The sequence shown here is derived from an EMBL/GenBank/DDBJ whole genome shotgun (WGS) entry which is preliminary data.</text>
</comment>
<evidence type="ECO:0000259" key="5">
    <source>
        <dbReference type="Pfam" id="PF02902"/>
    </source>
</evidence>
<organism evidence="6 7">
    <name type="scientific">Striga hermonthica</name>
    <name type="common">Purple witchweed</name>
    <name type="synonym">Buchnera hermonthica</name>
    <dbReference type="NCBI Taxonomy" id="68872"/>
    <lineage>
        <taxon>Eukaryota</taxon>
        <taxon>Viridiplantae</taxon>
        <taxon>Streptophyta</taxon>
        <taxon>Embryophyta</taxon>
        <taxon>Tracheophyta</taxon>
        <taxon>Spermatophyta</taxon>
        <taxon>Magnoliopsida</taxon>
        <taxon>eudicotyledons</taxon>
        <taxon>Gunneridae</taxon>
        <taxon>Pentapetalae</taxon>
        <taxon>asterids</taxon>
        <taxon>lamiids</taxon>
        <taxon>Lamiales</taxon>
        <taxon>Orobanchaceae</taxon>
        <taxon>Buchnereae</taxon>
        <taxon>Striga</taxon>
    </lineage>
</organism>
<keyword evidence="3" id="KW-0378">Hydrolase</keyword>
<evidence type="ECO:0000313" key="7">
    <source>
        <dbReference type="Proteomes" id="UP001153555"/>
    </source>
</evidence>
<dbReference type="OrthoDB" id="1305462at2759"/>
<evidence type="ECO:0000256" key="1">
    <source>
        <dbReference type="ARBA" id="ARBA00005234"/>
    </source>
</evidence>
<accession>A0A9N7NSE0</accession>
<dbReference type="GO" id="GO:0006508">
    <property type="term" value="P:proteolysis"/>
    <property type="evidence" value="ECO:0007669"/>
    <property type="project" value="UniProtKB-KW"/>
</dbReference>
<feature type="region of interest" description="Disordered" evidence="4">
    <location>
        <begin position="156"/>
        <end position="187"/>
    </location>
</feature>
<reference evidence="6" key="1">
    <citation type="submission" date="2019-12" db="EMBL/GenBank/DDBJ databases">
        <authorList>
            <person name="Scholes J."/>
        </authorList>
    </citation>
    <scope>NUCLEOTIDE SEQUENCE</scope>
</reference>
<proteinExistence type="inferred from homology"/>
<sequence length="187" mass="21243">MAFHSLPCVVESVTTTDLIFHQRMKNTYDNYCSSKNLQEVFHPDNDILDYMSGYKIICGRSWTSVDHVLMPIHTEISGWGHWILGRFSVKERVLFIYNSIRSPQIDAEIIKDVECYSVLLPTFLYLLGLHYKRKELFTGDGKSRASTETPLSCGCPTLSAATVPKRTTTNGGPKSQFRRQSTGDGRR</sequence>
<dbReference type="InterPro" id="IPR003653">
    <property type="entry name" value="Peptidase_C48_C"/>
</dbReference>
<dbReference type="Gene3D" id="3.40.395.10">
    <property type="entry name" value="Adenoviral Proteinase, Chain A"/>
    <property type="match status" value="1"/>
</dbReference>
<protein>
    <recommendedName>
        <fullName evidence="5">Ubiquitin-like protease family profile domain-containing protein</fullName>
    </recommendedName>
</protein>
<gene>
    <name evidence="6" type="ORF">SHERM_07792</name>
</gene>